<feature type="compositionally biased region" description="Polar residues" evidence="1">
    <location>
        <begin position="36"/>
        <end position="46"/>
    </location>
</feature>
<feature type="compositionally biased region" description="Basic and acidic residues" evidence="1">
    <location>
        <begin position="47"/>
        <end position="56"/>
    </location>
</feature>
<protein>
    <recommendedName>
        <fullName evidence="2">Brf1 TBP-binding domain-containing protein</fullName>
    </recommendedName>
</protein>
<dbReference type="Pfam" id="PF07741">
    <property type="entry name" value="BRF1"/>
    <property type="match status" value="1"/>
</dbReference>
<name>A0A4V2JUX6_9MICR</name>
<dbReference type="InterPro" id="IPR011665">
    <property type="entry name" value="BRF1_TBP-bd_dom"/>
</dbReference>
<organism evidence="3 4">
    <name type="scientific">Hamiltosporidium magnivora</name>
    <dbReference type="NCBI Taxonomy" id="148818"/>
    <lineage>
        <taxon>Eukaryota</taxon>
        <taxon>Fungi</taxon>
        <taxon>Fungi incertae sedis</taxon>
        <taxon>Microsporidia</taxon>
        <taxon>Dubosqiidae</taxon>
        <taxon>Hamiltosporidium</taxon>
    </lineage>
</organism>
<proteinExistence type="predicted"/>
<evidence type="ECO:0000256" key="1">
    <source>
        <dbReference type="SAM" id="MobiDB-lite"/>
    </source>
</evidence>
<feature type="domain" description="Brf1 TBP-binding" evidence="2">
    <location>
        <begin position="118"/>
        <end position="200"/>
    </location>
</feature>
<evidence type="ECO:0000259" key="2">
    <source>
        <dbReference type="Pfam" id="PF07741"/>
    </source>
</evidence>
<dbReference type="AlphaFoldDB" id="A0A4V2JUX6"/>
<keyword evidence="4" id="KW-1185">Reference proteome</keyword>
<dbReference type="Proteomes" id="UP000291404">
    <property type="component" value="Unassembled WGS sequence"/>
</dbReference>
<accession>A0A4V2JUX6</accession>
<feature type="compositionally biased region" description="Basic and acidic residues" evidence="1">
    <location>
        <begin position="68"/>
        <end position="77"/>
    </location>
</feature>
<dbReference type="EMBL" id="PITI01001244">
    <property type="protein sequence ID" value="TBU01862.1"/>
    <property type="molecule type" value="Genomic_DNA"/>
</dbReference>
<feature type="non-terminal residue" evidence="3">
    <location>
        <position position="1"/>
    </location>
</feature>
<comment type="caution">
    <text evidence="3">The sequence shown here is derived from an EMBL/GenBank/DDBJ whole genome shotgun (WGS) entry which is preliminary data.</text>
</comment>
<sequence>NTVKNTEESLKSSKENINPNDNTVKNTEESLKSSKENINPNDNTVKNTEESLKSSKENTNPNDNTVKNTEESLKSSEENINSINKIEENTDENILIKGRDDLFKDNECNSLNCGKDTDSDINNFILSNEESKHREILWNEMYGEFMKQKAERPIIYRKKTYTKRNKNIQFETITDAVKSVVKEKKFSSKINYSVIERMFE</sequence>
<evidence type="ECO:0000313" key="4">
    <source>
        <dbReference type="Proteomes" id="UP000291404"/>
    </source>
</evidence>
<feature type="compositionally biased region" description="Polar residues" evidence="1">
    <location>
        <begin position="15"/>
        <end position="25"/>
    </location>
</feature>
<feature type="compositionally biased region" description="Basic and acidic residues" evidence="1">
    <location>
        <begin position="1"/>
        <end position="14"/>
    </location>
</feature>
<feature type="compositionally biased region" description="Basic and acidic residues" evidence="1">
    <location>
        <begin position="26"/>
        <end position="35"/>
    </location>
</feature>
<dbReference type="Gene3D" id="1.20.5.650">
    <property type="entry name" value="Single helix bin"/>
    <property type="match status" value="1"/>
</dbReference>
<evidence type="ECO:0000313" key="3">
    <source>
        <dbReference type="EMBL" id="TBU01862.1"/>
    </source>
</evidence>
<feature type="compositionally biased region" description="Polar residues" evidence="1">
    <location>
        <begin position="57"/>
        <end position="67"/>
    </location>
</feature>
<feature type="region of interest" description="Disordered" evidence="1">
    <location>
        <begin position="1"/>
        <end position="78"/>
    </location>
</feature>
<reference evidence="3 4" key="1">
    <citation type="submission" date="2017-12" db="EMBL/GenBank/DDBJ databases">
        <authorList>
            <person name="Pombert J.-F."/>
            <person name="Haag K.L."/>
            <person name="Ebert D."/>
        </authorList>
    </citation>
    <scope>NUCLEOTIDE SEQUENCE [LARGE SCALE GENOMIC DNA]</scope>
    <source>
        <strain evidence="3">BE-OM-2</strain>
    </source>
</reference>
<dbReference type="VEuPathDB" id="MicrosporidiaDB:CWI36_1244p0010"/>
<dbReference type="VEuPathDB" id="MicrosporidiaDB:CWI39_3699p0010"/>
<gene>
    <name evidence="3" type="ORF">CWI36_1244p0010</name>
</gene>